<proteinExistence type="predicted"/>
<dbReference type="Proteomes" id="UP000272025">
    <property type="component" value="Unassembled WGS sequence"/>
</dbReference>
<reference evidence="2 3" key="1">
    <citation type="journal article" date="2018" name="Mol. Ecol.">
        <title>The obligate alkalophilic soda-lake fungus Sodiomyces alkalinus has shifted to a protein diet.</title>
        <authorList>
            <person name="Grum-Grzhimaylo A.A."/>
            <person name="Falkoski D.L."/>
            <person name="van den Heuvel J."/>
            <person name="Valero-Jimenez C.A."/>
            <person name="Min B."/>
            <person name="Choi I.G."/>
            <person name="Lipzen A."/>
            <person name="Daum C.G."/>
            <person name="Aanen D.K."/>
            <person name="Tsang A."/>
            <person name="Henrissat B."/>
            <person name="Bilanenko E.N."/>
            <person name="de Vries R.P."/>
            <person name="van Kan J.A.L."/>
            <person name="Grigoriev I.V."/>
            <person name="Debets A.J.M."/>
        </authorList>
    </citation>
    <scope>NUCLEOTIDE SEQUENCE [LARGE SCALE GENOMIC DNA]</scope>
    <source>
        <strain evidence="2 3">F11</strain>
    </source>
</reference>
<dbReference type="AlphaFoldDB" id="A0A3N2PWA0"/>
<organism evidence="2 3">
    <name type="scientific">Sodiomyces alkalinus (strain CBS 110278 / VKM F-3762 / F11)</name>
    <name type="common">Alkaliphilic filamentous fungus</name>
    <dbReference type="NCBI Taxonomy" id="1314773"/>
    <lineage>
        <taxon>Eukaryota</taxon>
        <taxon>Fungi</taxon>
        <taxon>Dikarya</taxon>
        <taxon>Ascomycota</taxon>
        <taxon>Pezizomycotina</taxon>
        <taxon>Sordariomycetes</taxon>
        <taxon>Hypocreomycetidae</taxon>
        <taxon>Glomerellales</taxon>
        <taxon>Plectosphaerellaceae</taxon>
        <taxon>Sodiomyces</taxon>
    </lineage>
</organism>
<name>A0A3N2PWA0_SODAK</name>
<evidence type="ECO:0000313" key="2">
    <source>
        <dbReference type="EMBL" id="ROT38768.1"/>
    </source>
</evidence>
<evidence type="ECO:0000313" key="3">
    <source>
        <dbReference type="Proteomes" id="UP000272025"/>
    </source>
</evidence>
<accession>A0A3N2PWA0</accession>
<evidence type="ECO:0000256" key="1">
    <source>
        <dbReference type="SAM" id="MobiDB-lite"/>
    </source>
</evidence>
<sequence length="162" mass="18342">MKVDSKVARVGWFVGIVAIKKLQLKLSPDTRNAFPGTLEYAAAQFAKSPTTAQNGVFSVRTVRARDWTAQKPKASEWLEMRVRFRDDRESQDPGLTGLTRKQVRLVRLARLNLLGPPPTDRHSRENQASLMMIMARPKLGSKLGKRSKTEGSMERWKIKPNV</sequence>
<keyword evidence="3" id="KW-1185">Reference proteome</keyword>
<feature type="compositionally biased region" description="Basic and acidic residues" evidence="1">
    <location>
        <begin position="147"/>
        <end position="162"/>
    </location>
</feature>
<feature type="region of interest" description="Disordered" evidence="1">
    <location>
        <begin position="141"/>
        <end position="162"/>
    </location>
</feature>
<dbReference type="EMBL" id="ML119055">
    <property type="protein sequence ID" value="ROT38768.1"/>
    <property type="molecule type" value="Genomic_DNA"/>
</dbReference>
<gene>
    <name evidence="2" type="ORF">SODALDRAFT_359876</name>
</gene>
<dbReference type="GeneID" id="39582695"/>
<dbReference type="RefSeq" id="XP_028466574.1">
    <property type="nucleotide sequence ID" value="XM_028614217.1"/>
</dbReference>
<protein>
    <submittedName>
        <fullName evidence="2">Uncharacterized protein</fullName>
    </submittedName>
</protein>